<dbReference type="Proteomes" id="UP000243579">
    <property type="component" value="Unassembled WGS sequence"/>
</dbReference>
<dbReference type="GO" id="GO:0003713">
    <property type="term" value="F:transcription coactivator activity"/>
    <property type="evidence" value="ECO:0007669"/>
    <property type="project" value="TreeGrafter"/>
</dbReference>
<evidence type="ECO:0000256" key="2">
    <source>
        <dbReference type="ARBA" id="ARBA00009354"/>
    </source>
</evidence>
<sequence length="1057" mass="112757">MLLAETTSVRPAEMQSNAWSLGKITRLEFRVFGPAFDRSLFDRMMVWATTTHRRPLLVATEVDCIWSFTVSVQGTPHIVPGEFDALEMRTGAWSPSDDLDDDVMRMFTTAVECQVRAWLLHHSRVSWSGEPDAAGDPAFRAEGDYLVPNEPTFTMRSLSSNREATWETTVDADVPTTAFVVRAALVADEVWVHMLVYRKSLLAGARGLEYPHALWKRLQALPCEGFAAPVVDVWTMRDVSVAGILSPAPSSTDKDRPRGPKRPRAANASSEPGSAATPERPLPFSPDTLKRKVPSPATTSPPPTTDDEALTPISPDLGATPERLVVDFALGADTPLRVSRRVHALAPLMPKKSKKKPKKAHPWRVLQRVPRHVPRAVTTDDSEAGSTADEADVAVPLPTRAQIRPADPALASLAAAVADELRANADLGPVAVHRAPLLTAAAFASLPAPPEPRYLPRGTLPRSRPGDAGPSTRKAAVVPLPPAPTPAPTNEPAAATSERLLGLRLLATAALVGWQSGGWQTALPLGVSPCDRGQRQRFLASLRPHVDAFASRLLGTPAAWLGPEAVCGAGCSRLPVRIPALTVAKAEAVLTLPPHVLPEWPLRGFQPLGPMKNVDYVALCPDAPWLVTLATGYLAAVRTAFMNLSLGDHEPLELGARWGVSSDTIGADLEGALLLLRKSPEPFATYRDAARQLAPILADGPAAQPFARTALATVVYVVAPFGPDEAALAARLLGAVAAGLSGGGLVPRSVVLEPVYLPDLLALARPHAFAARAFALYDKIYEKVPLQYDASSTGLKPPTAFVNEQLFALAETPDVCCDVLLAYTVRRRQLLWSLVDATGALMDVDIAPMDDDHVSDADIALLLEKSLAFYVLGREKGCGTIAVTHVGGPLSAADADAWGRVWHAQLAGGLAKYASVVRRCVVGSLVRAPLLQWHCDGAQTALVAGAAQGLLVVSPQDVSPGDCRVGRDAPLLEEALATAERDDAVFMVSIDATLTTAAAADDAEDGETDGVLGPLLRQLQEHTWLSIDPVSGRKQSPYPRHAGAVEYLAALVDRCVM</sequence>
<organism evidence="10 11">
    <name type="scientific">Achlya hypogyna</name>
    <name type="common">Oomycete</name>
    <name type="synonym">Protoachlya hypogyna</name>
    <dbReference type="NCBI Taxonomy" id="1202772"/>
    <lineage>
        <taxon>Eukaryota</taxon>
        <taxon>Sar</taxon>
        <taxon>Stramenopiles</taxon>
        <taxon>Oomycota</taxon>
        <taxon>Saprolegniomycetes</taxon>
        <taxon>Saprolegniales</taxon>
        <taxon>Achlyaceae</taxon>
        <taxon>Achlya</taxon>
    </lineage>
</organism>
<evidence type="ECO:0000256" key="5">
    <source>
        <dbReference type="ARBA" id="ARBA00023015"/>
    </source>
</evidence>
<keyword evidence="11" id="KW-1185">Reference proteome</keyword>
<dbReference type="InterPro" id="IPR041285">
    <property type="entry name" value="MID_MedPIWI"/>
</dbReference>
<evidence type="ECO:0000256" key="7">
    <source>
        <dbReference type="ARBA" id="ARBA00023242"/>
    </source>
</evidence>
<feature type="region of interest" description="Disordered" evidence="8">
    <location>
        <begin position="244"/>
        <end position="318"/>
    </location>
</feature>
<feature type="domain" description="MID" evidence="9">
    <location>
        <begin position="612"/>
        <end position="724"/>
    </location>
</feature>
<evidence type="ECO:0000256" key="6">
    <source>
        <dbReference type="ARBA" id="ARBA00023163"/>
    </source>
</evidence>
<keyword evidence="6" id="KW-0804">Transcription</keyword>
<reference evidence="10 11" key="1">
    <citation type="journal article" date="2014" name="Genome Biol. Evol.">
        <title>The secreted proteins of Achlya hypogyna and Thraustotheca clavata identify the ancestral oomycete secretome and reveal gene acquisitions by horizontal gene transfer.</title>
        <authorList>
            <person name="Misner I."/>
            <person name="Blouin N."/>
            <person name="Leonard G."/>
            <person name="Richards T.A."/>
            <person name="Lane C.E."/>
        </authorList>
    </citation>
    <scope>NUCLEOTIDE SEQUENCE [LARGE SCALE GENOMIC DNA]</scope>
    <source>
        <strain evidence="10 11">ATCC 48635</strain>
    </source>
</reference>
<evidence type="ECO:0000256" key="8">
    <source>
        <dbReference type="SAM" id="MobiDB-lite"/>
    </source>
</evidence>
<evidence type="ECO:0000256" key="3">
    <source>
        <dbReference type="ARBA" id="ARBA00019618"/>
    </source>
</evidence>
<evidence type="ECO:0000259" key="9">
    <source>
        <dbReference type="Pfam" id="PF18296"/>
    </source>
</evidence>
<accession>A0A1V9ZF23</accession>
<dbReference type="GO" id="GO:0045944">
    <property type="term" value="P:positive regulation of transcription by RNA polymerase II"/>
    <property type="evidence" value="ECO:0007669"/>
    <property type="project" value="TreeGrafter"/>
</dbReference>
<evidence type="ECO:0000256" key="4">
    <source>
        <dbReference type="ARBA" id="ARBA00022491"/>
    </source>
</evidence>
<dbReference type="Pfam" id="PF18296">
    <property type="entry name" value="MID_MedPIWI"/>
    <property type="match status" value="1"/>
</dbReference>
<comment type="caution">
    <text evidence="10">The sequence shown here is derived from an EMBL/GenBank/DDBJ whole genome shotgun (WGS) entry which is preliminary data.</text>
</comment>
<comment type="similarity">
    <text evidence="2">Belongs to the Mediator complex subunit 13 family.</text>
</comment>
<dbReference type="PANTHER" id="PTHR48249:SF3">
    <property type="entry name" value="MEDIATOR OF RNA POLYMERASE II TRANSCRIPTION SUBUNIT 13"/>
    <property type="match status" value="1"/>
</dbReference>
<keyword evidence="5" id="KW-0805">Transcription regulation</keyword>
<dbReference type="GO" id="GO:0016592">
    <property type="term" value="C:mediator complex"/>
    <property type="evidence" value="ECO:0007669"/>
    <property type="project" value="TreeGrafter"/>
</dbReference>
<dbReference type="AlphaFoldDB" id="A0A1V9ZF23"/>
<evidence type="ECO:0000313" key="11">
    <source>
        <dbReference type="Proteomes" id="UP000243579"/>
    </source>
</evidence>
<dbReference type="STRING" id="1202772.A0A1V9ZF23"/>
<keyword evidence="7" id="KW-0539">Nucleus</keyword>
<evidence type="ECO:0000313" key="10">
    <source>
        <dbReference type="EMBL" id="OQR96583.1"/>
    </source>
</evidence>
<protein>
    <recommendedName>
        <fullName evidence="3">Mediator of RNA polymerase II transcription subunit 13</fullName>
    </recommendedName>
</protein>
<dbReference type="EMBL" id="JNBR01000140">
    <property type="protein sequence ID" value="OQR96583.1"/>
    <property type="molecule type" value="Genomic_DNA"/>
</dbReference>
<comment type="subcellular location">
    <subcellularLocation>
        <location evidence="1">Nucleus</location>
    </subcellularLocation>
</comment>
<dbReference type="PANTHER" id="PTHR48249">
    <property type="entry name" value="MEDIATOR OF RNA POLYMERASE II TRANSCRIPTION SUBUNIT 13"/>
    <property type="match status" value="1"/>
</dbReference>
<proteinExistence type="inferred from homology"/>
<dbReference type="OrthoDB" id="103819at2759"/>
<gene>
    <name evidence="10" type="ORF">ACHHYP_15132</name>
</gene>
<name>A0A1V9ZF23_ACHHY</name>
<feature type="region of interest" description="Disordered" evidence="8">
    <location>
        <begin position="448"/>
        <end position="492"/>
    </location>
</feature>
<keyword evidence="4" id="KW-0678">Repressor</keyword>
<feature type="compositionally biased region" description="Pro residues" evidence="8">
    <location>
        <begin position="479"/>
        <end position="489"/>
    </location>
</feature>
<dbReference type="InterPro" id="IPR051139">
    <property type="entry name" value="Mediator_complx_sub13"/>
</dbReference>
<evidence type="ECO:0000256" key="1">
    <source>
        <dbReference type="ARBA" id="ARBA00004123"/>
    </source>
</evidence>